<dbReference type="HOGENOM" id="CLU_013350_3_0_2"/>
<reference evidence="18 19" key="2">
    <citation type="journal article" date="2015" name="Genome Announc.">
        <title>Complete Genome Sequence of Hyperthermophilic Piezophilic Archaeon Palaeococcus pacificus DY20341T, Isolated from Deep-Sea Hydrothermal Sediments.</title>
        <authorList>
            <person name="Zeng X."/>
            <person name="Jebbar M."/>
            <person name="Shao Z."/>
        </authorList>
    </citation>
    <scope>NUCLEOTIDE SEQUENCE [LARGE SCALE GENOMIC DNA]</scope>
    <source>
        <strain evidence="18 19">DY20341</strain>
    </source>
</reference>
<sequence length="681" mass="75516">MASCCERNDIPNKKKQGLMVVALAGNPNVGKTTIFNALTGLRQHVGNWPGVTVEKKEGIMKYKNEEFLVVDLPGTYSLTAHSIDELIARNFILKGNAEVIVDVVDASCLMRNLFLTMEILEMGVKNVVLALNKIDIAKKKGAKFDIKKMEKVLGIPIIPTNAKEGTGLEELKRTIAAMAERKISTNPVIPVYEEPIEREIEHVSRVLEGTPLAEQYNIRWLAVKLLTRDQEVIKLVLKYLGQTKMDEILQHISELEVHYKRSLDIVIANQKYEFIDRLMHQFVTHFGEVRETLSDQLDRILTHPLYGFLSLLAVFYALFKFVFTLGTPMQEFLDSFFASLGESIAPYIANEALRGLIVEGIIGGVGAVLSFFPLVFLLFIAMAILEDTGYMARVAVVMEKVMKKFGLPGKSFIPMVLAFGCNVPAIMATRTLEDERDRILTMLINPLVPCSARMVVITFLAGAFFTEHQALIAVSIYTVSIFLALLSGLLLGKFVIKGEESPFIIELPDYLLPSWKTVVLHSWERSKEFLRKAGTVILIGAIAIWYLSNYPEPIGGGLSYSEQLGRAFEPFTMLMGLDWKAAVSLIFGIIAKENVIATYGIIYGVGESEEALAMLMRGAMTPLQAFVLGIVTTLYLPCIATIGAIRAEGGNKWAFVAVVYNLALASIIGILTYHIGLLLGF</sequence>
<evidence type="ECO:0000256" key="10">
    <source>
        <dbReference type="ARBA" id="ARBA00023134"/>
    </source>
</evidence>
<feature type="transmembrane region" description="Helical" evidence="16">
    <location>
        <begin position="439"/>
        <end position="464"/>
    </location>
</feature>
<keyword evidence="9" id="KW-0406">Ion transport</keyword>
<reference evidence="19" key="1">
    <citation type="submission" date="2013-06" db="EMBL/GenBank/DDBJ databases">
        <title>Complete Genome Sequence of Hyperthermophilic Palaeococcus pacificus DY20341T, Isolated from a Deep-Sea Hydrothermal Sediments.</title>
        <authorList>
            <person name="Zeng X."/>
            <person name="Shao Z."/>
        </authorList>
    </citation>
    <scope>NUCLEOTIDE SEQUENCE [LARGE SCALE GENOMIC DNA]</scope>
    <source>
        <strain evidence="19">DY20341</strain>
    </source>
</reference>
<dbReference type="Pfam" id="PF02421">
    <property type="entry name" value="FeoB_N"/>
    <property type="match status" value="1"/>
</dbReference>
<keyword evidence="8" id="KW-0408">Iron</keyword>
<keyword evidence="2" id="KW-0813">Transport</keyword>
<feature type="transmembrane region" description="Helical" evidence="16">
    <location>
        <begin position="305"/>
        <end position="326"/>
    </location>
</feature>
<comment type="subcellular location">
    <subcellularLocation>
        <location evidence="1">Cell membrane</location>
        <topology evidence="1">Multi-pass membrane protein</topology>
    </subcellularLocation>
</comment>
<evidence type="ECO:0000256" key="13">
    <source>
        <dbReference type="NCBIfam" id="TIGR00437"/>
    </source>
</evidence>
<dbReference type="NCBIfam" id="TIGR00437">
    <property type="entry name" value="feoB"/>
    <property type="match status" value="1"/>
</dbReference>
<proteinExistence type="predicted"/>
<dbReference type="eggNOG" id="arCOG00359">
    <property type="taxonomic scope" value="Archaea"/>
</dbReference>
<keyword evidence="19" id="KW-1185">Reference proteome</keyword>
<evidence type="ECO:0000256" key="9">
    <source>
        <dbReference type="ARBA" id="ARBA00023065"/>
    </source>
</evidence>
<dbReference type="AlphaFoldDB" id="A0A075LUG1"/>
<evidence type="ECO:0000259" key="17">
    <source>
        <dbReference type="PROSITE" id="PS51711"/>
    </source>
</evidence>
<keyword evidence="3" id="KW-1003">Cell membrane</keyword>
<keyword evidence="15" id="KW-0479">Metal-binding</keyword>
<evidence type="ECO:0000256" key="1">
    <source>
        <dbReference type="ARBA" id="ARBA00004651"/>
    </source>
</evidence>
<dbReference type="GeneID" id="24842333"/>
<evidence type="ECO:0000256" key="12">
    <source>
        <dbReference type="ARBA" id="ARBA00031200"/>
    </source>
</evidence>
<dbReference type="GO" id="GO:0005886">
    <property type="term" value="C:plasma membrane"/>
    <property type="evidence" value="ECO:0007669"/>
    <property type="project" value="UniProtKB-SubCell"/>
</dbReference>
<evidence type="ECO:0000313" key="18">
    <source>
        <dbReference type="EMBL" id="AIF69612.1"/>
    </source>
</evidence>
<feature type="binding site" evidence="15">
    <location>
        <position position="36"/>
    </location>
    <ligand>
        <name>Mg(2+)</name>
        <dbReference type="ChEBI" id="CHEBI:18420"/>
        <label>2</label>
    </ligand>
</feature>
<evidence type="ECO:0000256" key="3">
    <source>
        <dbReference type="ARBA" id="ARBA00022475"/>
    </source>
</evidence>
<keyword evidence="11 16" id="KW-0472">Membrane</keyword>
<evidence type="ECO:0000256" key="11">
    <source>
        <dbReference type="ARBA" id="ARBA00023136"/>
    </source>
</evidence>
<evidence type="ECO:0000256" key="16">
    <source>
        <dbReference type="SAM" id="Phobius"/>
    </source>
</evidence>
<dbReference type="FunFam" id="3.40.50.300:FF:000969">
    <property type="entry name" value="Ferrous iron transporter B"/>
    <property type="match status" value="1"/>
</dbReference>
<dbReference type="InterPro" id="IPR041069">
    <property type="entry name" value="FeoB_Cyto"/>
</dbReference>
<dbReference type="Proteomes" id="UP000027981">
    <property type="component" value="Chromosome"/>
</dbReference>
<feature type="binding site" evidence="14">
    <location>
        <begin position="71"/>
        <end position="74"/>
    </location>
    <ligand>
        <name>GTP</name>
        <dbReference type="ChEBI" id="CHEBI:37565"/>
        <label>1</label>
    </ligand>
</feature>
<evidence type="ECO:0000256" key="8">
    <source>
        <dbReference type="ARBA" id="ARBA00023004"/>
    </source>
</evidence>
<feature type="transmembrane region" description="Helical" evidence="16">
    <location>
        <begin position="529"/>
        <end position="548"/>
    </location>
</feature>
<dbReference type="InterPro" id="IPR011642">
    <property type="entry name" value="Gate_dom"/>
</dbReference>
<organism evidence="18 19">
    <name type="scientific">Palaeococcus pacificus DY20341</name>
    <dbReference type="NCBI Taxonomy" id="1343739"/>
    <lineage>
        <taxon>Archaea</taxon>
        <taxon>Methanobacteriati</taxon>
        <taxon>Methanobacteriota</taxon>
        <taxon>Thermococci</taxon>
        <taxon>Thermococcales</taxon>
        <taxon>Thermococcaceae</taxon>
        <taxon>Palaeococcus</taxon>
    </lineage>
</organism>
<evidence type="ECO:0000256" key="14">
    <source>
        <dbReference type="PIRSR" id="PIRSR603373-1"/>
    </source>
</evidence>
<dbReference type="SUPFAM" id="SSF52540">
    <property type="entry name" value="P-loop containing nucleoside triphosphate hydrolases"/>
    <property type="match status" value="1"/>
</dbReference>
<dbReference type="Pfam" id="PF07664">
    <property type="entry name" value="FeoB_C"/>
    <property type="match status" value="1"/>
</dbReference>
<feature type="domain" description="FeoB-type G" evidence="17">
    <location>
        <begin position="18"/>
        <end position="181"/>
    </location>
</feature>
<dbReference type="Pfam" id="PF07670">
    <property type="entry name" value="Gate"/>
    <property type="match status" value="2"/>
</dbReference>
<gene>
    <name evidence="18" type="ORF">PAP_06060</name>
</gene>
<dbReference type="FunFam" id="1.10.287.1770:FF:000003">
    <property type="entry name" value="Ferrous iron transport protein B"/>
    <property type="match status" value="1"/>
</dbReference>
<keyword evidence="6 14" id="KW-0547">Nucleotide-binding</keyword>
<evidence type="ECO:0000256" key="15">
    <source>
        <dbReference type="PIRSR" id="PIRSR603373-2"/>
    </source>
</evidence>
<evidence type="ECO:0000313" key="19">
    <source>
        <dbReference type="Proteomes" id="UP000027981"/>
    </source>
</evidence>
<dbReference type="NCBIfam" id="TIGR00231">
    <property type="entry name" value="small_GTP"/>
    <property type="match status" value="1"/>
</dbReference>
<dbReference type="InterPro" id="IPR030389">
    <property type="entry name" value="G_FEOB_dom"/>
</dbReference>
<evidence type="ECO:0000256" key="7">
    <source>
        <dbReference type="ARBA" id="ARBA00022989"/>
    </source>
</evidence>
<dbReference type="InterPro" id="IPR006073">
    <property type="entry name" value="GTP-bd"/>
</dbReference>
<evidence type="ECO:0000256" key="6">
    <source>
        <dbReference type="ARBA" id="ARBA00022741"/>
    </source>
</evidence>
<dbReference type="InterPro" id="IPR027417">
    <property type="entry name" value="P-loop_NTPase"/>
</dbReference>
<feature type="transmembrane region" description="Helical" evidence="16">
    <location>
        <begin position="470"/>
        <end position="491"/>
    </location>
</feature>
<dbReference type="GO" id="GO:0046872">
    <property type="term" value="F:metal ion binding"/>
    <property type="evidence" value="ECO:0007669"/>
    <property type="project" value="UniProtKB-KW"/>
</dbReference>
<feature type="binding site" evidence="14">
    <location>
        <begin position="50"/>
        <end position="54"/>
    </location>
    <ligand>
        <name>GTP</name>
        <dbReference type="ChEBI" id="CHEBI:37565"/>
        <label>1</label>
    </ligand>
</feature>
<feature type="transmembrane region" description="Helical" evidence="16">
    <location>
        <begin position="653"/>
        <end position="679"/>
    </location>
</feature>
<feature type="transmembrane region" description="Helical" evidence="16">
    <location>
        <begin position="581"/>
        <end position="605"/>
    </location>
</feature>
<dbReference type="PANTHER" id="PTHR43185:SF1">
    <property type="entry name" value="FE(2+) TRANSPORTER FEOB"/>
    <property type="match status" value="1"/>
</dbReference>
<evidence type="ECO:0000256" key="4">
    <source>
        <dbReference type="ARBA" id="ARBA00022496"/>
    </source>
</evidence>
<dbReference type="InterPro" id="IPR011640">
    <property type="entry name" value="Fe2_transport_prot_B_C"/>
</dbReference>
<dbReference type="PROSITE" id="PS51711">
    <property type="entry name" value="G_FEOB"/>
    <property type="match status" value="1"/>
</dbReference>
<feature type="binding site" evidence="15">
    <location>
        <position position="39"/>
    </location>
    <ligand>
        <name>Mg(2+)</name>
        <dbReference type="ChEBI" id="CHEBI:18420"/>
        <label>2</label>
    </ligand>
</feature>
<dbReference type="Gene3D" id="1.10.287.1770">
    <property type="match status" value="1"/>
</dbReference>
<dbReference type="PANTHER" id="PTHR43185">
    <property type="entry name" value="FERROUS IRON TRANSPORT PROTEIN B"/>
    <property type="match status" value="1"/>
</dbReference>
<feature type="transmembrane region" description="Helical" evidence="16">
    <location>
        <begin position="625"/>
        <end position="647"/>
    </location>
</feature>
<dbReference type="Gene3D" id="3.40.50.300">
    <property type="entry name" value="P-loop containing nucleotide triphosphate hydrolases"/>
    <property type="match status" value="1"/>
</dbReference>
<feature type="transmembrane region" description="Helical" evidence="16">
    <location>
        <begin position="361"/>
        <end position="385"/>
    </location>
</feature>
<dbReference type="STRING" id="1343739.PAP_06060"/>
<dbReference type="PRINTS" id="PR00326">
    <property type="entry name" value="GTP1OBG"/>
</dbReference>
<dbReference type="InterPro" id="IPR050860">
    <property type="entry name" value="FeoB_GTPase"/>
</dbReference>
<dbReference type="CDD" id="cd01879">
    <property type="entry name" value="FeoB"/>
    <property type="match status" value="1"/>
</dbReference>
<name>A0A075LUG1_9EURY</name>
<feature type="binding site" evidence="14">
    <location>
        <begin position="132"/>
        <end position="135"/>
    </location>
    <ligand>
        <name>GTP</name>
        <dbReference type="ChEBI" id="CHEBI:37565"/>
        <label>1</label>
    </ligand>
</feature>
<keyword evidence="10 14" id="KW-0342">GTP-binding</keyword>
<feature type="binding site" evidence="14">
    <location>
        <begin position="25"/>
        <end position="32"/>
    </location>
    <ligand>
        <name>GTP</name>
        <dbReference type="ChEBI" id="CHEBI:37565"/>
        <label>1</label>
    </ligand>
</feature>
<dbReference type="EMBL" id="CP006019">
    <property type="protein sequence ID" value="AIF69612.1"/>
    <property type="molecule type" value="Genomic_DNA"/>
</dbReference>
<keyword evidence="5 16" id="KW-0812">Transmembrane</keyword>
<keyword evidence="4" id="KW-0410">Iron transport</keyword>
<feature type="binding site" evidence="15">
    <location>
        <position position="37"/>
    </location>
    <ligand>
        <name>Mg(2+)</name>
        <dbReference type="ChEBI" id="CHEBI:18420"/>
        <label>2</label>
    </ligand>
</feature>
<dbReference type="GO" id="GO:0015093">
    <property type="term" value="F:ferrous iron transmembrane transporter activity"/>
    <property type="evidence" value="ECO:0007669"/>
    <property type="project" value="UniProtKB-UniRule"/>
</dbReference>
<evidence type="ECO:0000256" key="2">
    <source>
        <dbReference type="ARBA" id="ARBA00022448"/>
    </source>
</evidence>
<dbReference type="InterPro" id="IPR005225">
    <property type="entry name" value="Small_GTP-bd"/>
</dbReference>
<keyword evidence="15" id="KW-0460">Magnesium</keyword>
<dbReference type="OrthoDB" id="85305at2157"/>
<accession>A0A075LUG1</accession>
<dbReference type="InterPro" id="IPR003373">
    <property type="entry name" value="Fe2_transport_prot-B"/>
</dbReference>
<evidence type="ECO:0000256" key="5">
    <source>
        <dbReference type="ARBA" id="ARBA00022692"/>
    </source>
</evidence>
<feature type="transmembrane region" description="Helical" evidence="16">
    <location>
        <begin position="405"/>
        <end position="427"/>
    </location>
</feature>
<feature type="binding site" evidence="15">
    <location>
        <position position="40"/>
    </location>
    <ligand>
        <name>Mg(2+)</name>
        <dbReference type="ChEBI" id="CHEBI:18420"/>
        <label>2</label>
    </ligand>
</feature>
<keyword evidence="7 16" id="KW-1133">Transmembrane helix</keyword>
<dbReference type="GO" id="GO:0005525">
    <property type="term" value="F:GTP binding"/>
    <property type="evidence" value="ECO:0007669"/>
    <property type="project" value="UniProtKB-KW"/>
</dbReference>
<dbReference type="Pfam" id="PF17910">
    <property type="entry name" value="FeoB_Cyto"/>
    <property type="match status" value="1"/>
</dbReference>
<protein>
    <recommendedName>
        <fullName evidence="12 13">Ferrous iron transport protein B</fullName>
    </recommendedName>
</protein>
<dbReference type="KEGG" id="ppac:PAP_06060"/>
<dbReference type="RefSeq" id="WP_084177539.1">
    <property type="nucleotide sequence ID" value="NZ_CP006019.1"/>
</dbReference>